<evidence type="ECO:0000256" key="3">
    <source>
        <dbReference type="ARBA" id="ARBA00022448"/>
    </source>
</evidence>
<dbReference type="PIRSF" id="PIRSF002741">
    <property type="entry name" value="MppA"/>
    <property type="match status" value="1"/>
</dbReference>
<comment type="subcellular location">
    <subcellularLocation>
        <location evidence="1">Cell envelope</location>
    </subcellularLocation>
</comment>
<dbReference type="SUPFAM" id="SSF53850">
    <property type="entry name" value="Periplasmic binding protein-like II"/>
    <property type="match status" value="1"/>
</dbReference>
<dbReference type="Gene3D" id="3.90.76.10">
    <property type="entry name" value="Dipeptide-binding Protein, Domain 1"/>
    <property type="match status" value="1"/>
</dbReference>
<keyword evidence="4" id="KW-0732">Signal</keyword>
<dbReference type="PANTHER" id="PTHR30290">
    <property type="entry name" value="PERIPLASMIC BINDING COMPONENT OF ABC TRANSPORTER"/>
    <property type="match status" value="1"/>
</dbReference>
<dbReference type="PANTHER" id="PTHR30290:SF10">
    <property type="entry name" value="PERIPLASMIC OLIGOPEPTIDE-BINDING PROTEIN-RELATED"/>
    <property type="match status" value="1"/>
</dbReference>
<dbReference type="Pfam" id="PF00496">
    <property type="entry name" value="SBP_bac_5"/>
    <property type="match status" value="1"/>
</dbReference>
<comment type="similarity">
    <text evidence="2">Belongs to the bacterial solute-binding protein 5 family.</text>
</comment>
<evidence type="ECO:0000256" key="4">
    <source>
        <dbReference type="ARBA" id="ARBA00022729"/>
    </source>
</evidence>
<dbReference type="Gene3D" id="3.40.190.10">
    <property type="entry name" value="Periplasmic binding protein-like II"/>
    <property type="match status" value="1"/>
</dbReference>
<comment type="caution">
    <text evidence="6">The sequence shown here is derived from an EMBL/GenBank/DDBJ whole genome shotgun (WGS) entry which is preliminary data.</text>
</comment>
<dbReference type="InterPro" id="IPR030678">
    <property type="entry name" value="Peptide/Ni-bd"/>
</dbReference>
<evidence type="ECO:0000313" key="7">
    <source>
        <dbReference type="Proteomes" id="UP001550850"/>
    </source>
</evidence>
<dbReference type="InterPro" id="IPR000914">
    <property type="entry name" value="SBP_5_dom"/>
</dbReference>
<dbReference type="RefSeq" id="WP_108954707.1">
    <property type="nucleotide sequence ID" value="NZ_BEVZ01000004.1"/>
</dbReference>
<evidence type="ECO:0000256" key="2">
    <source>
        <dbReference type="ARBA" id="ARBA00005695"/>
    </source>
</evidence>
<protein>
    <submittedName>
        <fullName evidence="6">ABC transporter substrate-binding protein</fullName>
    </submittedName>
</protein>
<organism evidence="6 7">
    <name type="scientific">Streptomyces fragilis</name>
    <dbReference type="NCBI Taxonomy" id="67301"/>
    <lineage>
        <taxon>Bacteria</taxon>
        <taxon>Bacillati</taxon>
        <taxon>Actinomycetota</taxon>
        <taxon>Actinomycetes</taxon>
        <taxon>Kitasatosporales</taxon>
        <taxon>Streptomycetaceae</taxon>
        <taxon>Streptomyces</taxon>
    </lineage>
</organism>
<evidence type="ECO:0000259" key="5">
    <source>
        <dbReference type="Pfam" id="PF00496"/>
    </source>
</evidence>
<dbReference type="InterPro" id="IPR039424">
    <property type="entry name" value="SBP_5"/>
</dbReference>
<dbReference type="Gene3D" id="3.10.105.10">
    <property type="entry name" value="Dipeptide-binding Protein, Domain 3"/>
    <property type="match status" value="1"/>
</dbReference>
<feature type="domain" description="Solute-binding protein family 5" evidence="5">
    <location>
        <begin position="77"/>
        <end position="436"/>
    </location>
</feature>
<accession>A0ABV2YJ06</accession>
<evidence type="ECO:0000313" key="6">
    <source>
        <dbReference type="EMBL" id="MEU3555534.1"/>
    </source>
</evidence>
<keyword evidence="3" id="KW-0813">Transport</keyword>
<name>A0ABV2YJ06_9ACTN</name>
<evidence type="ECO:0000256" key="1">
    <source>
        <dbReference type="ARBA" id="ARBA00004196"/>
    </source>
</evidence>
<dbReference type="EMBL" id="JBEZUR010000020">
    <property type="protein sequence ID" value="MEU3555534.1"/>
    <property type="molecule type" value="Genomic_DNA"/>
</dbReference>
<proteinExistence type="inferred from homology"/>
<keyword evidence="7" id="KW-1185">Reference proteome</keyword>
<reference evidence="6 7" key="1">
    <citation type="submission" date="2024-06" db="EMBL/GenBank/DDBJ databases">
        <title>The Natural Products Discovery Center: Release of the First 8490 Sequenced Strains for Exploring Actinobacteria Biosynthetic Diversity.</title>
        <authorList>
            <person name="Kalkreuter E."/>
            <person name="Kautsar S.A."/>
            <person name="Yang D."/>
            <person name="Bader C.D."/>
            <person name="Teijaro C.N."/>
            <person name="Fluegel L."/>
            <person name="Davis C.M."/>
            <person name="Simpson J.R."/>
            <person name="Lauterbach L."/>
            <person name="Steele A.D."/>
            <person name="Gui C."/>
            <person name="Meng S."/>
            <person name="Li G."/>
            <person name="Viehrig K."/>
            <person name="Ye F."/>
            <person name="Su P."/>
            <person name="Kiefer A.F."/>
            <person name="Nichols A."/>
            <person name="Cepeda A.J."/>
            <person name="Yan W."/>
            <person name="Fan B."/>
            <person name="Jiang Y."/>
            <person name="Adhikari A."/>
            <person name="Zheng C.-J."/>
            <person name="Schuster L."/>
            <person name="Cowan T.M."/>
            <person name="Smanski M.J."/>
            <person name="Chevrette M.G."/>
            <person name="De Carvalho L.P.S."/>
            <person name="Shen B."/>
        </authorList>
    </citation>
    <scope>NUCLEOTIDE SEQUENCE [LARGE SCALE GENOMIC DNA]</scope>
    <source>
        <strain evidence="6 7">NPDC038104</strain>
    </source>
</reference>
<gene>
    <name evidence="6" type="ORF">AB0E65_15145</name>
</gene>
<dbReference type="Proteomes" id="UP001550850">
    <property type="component" value="Unassembled WGS sequence"/>
</dbReference>
<sequence length="517" mass="56678">MRSIRVRIFATALVLAVVGVGAWQLLPEETADTDPILVGTTDVVTSLDPAGAYDAGSWAVFSNVYQTLMTYQPGSTTPVPDAAEECSFDGDDAMVYVCELQDGLKFPSGREMTAKDVKFSFERVLKINADVGPASLFSTLKSVKADGMKVTFRLNSPDATFPFKVATGAGAIVDSEAYPADELRGGGKVDGTGPYRLASFKESKEAVLRPNRDYRGAVEEKPTPVTVRYFHDSEALDKAWQARKVDVASRQLPPDTLAGLSATDPEYRVSESSGSSTNNLVLNVKSGSPLADVSVRRAMAWLVDREKIAATVMQDSVEPLYSLIPAGFTGHNTAFFDAFPDRDPDKARTLLREAGIRTPVVIDLGFPRTGAREQEAYELKNQLEEGGLFLVKLEGREWGDFQKDYAKGKFDAYTVGWIADYPDPDNFSAVLIGTGNGMKNGFSDKRVDDLILQSQAFGDRVRAVRTFEEIQRLTADEVPMIPLWQRKEYTVTSKDVGGGQYLSDGTGVYRLWRLGWL</sequence>